<dbReference type="SMART" id="SM00267">
    <property type="entry name" value="GGDEF"/>
    <property type="match status" value="1"/>
</dbReference>
<feature type="transmembrane region" description="Helical" evidence="3">
    <location>
        <begin position="63"/>
        <end position="86"/>
    </location>
</feature>
<evidence type="ECO:0000313" key="5">
    <source>
        <dbReference type="EMBL" id="MDB1126020.1"/>
    </source>
</evidence>
<dbReference type="Pfam" id="PF00990">
    <property type="entry name" value="GGDEF"/>
    <property type="match status" value="1"/>
</dbReference>
<feature type="transmembrane region" description="Helical" evidence="3">
    <location>
        <begin position="36"/>
        <end position="57"/>
    </location>
</feature>
<dbReference type="EMBL" id="JAQLOI010000003">
    <property type="protein sequence ID" value="MDB1126020.1"/>
    <property type="molecule type" value="Genomic_DNA"/>
</dbReference>
<proteinExistence type="predicted"/>
<reference evidence="5 6" key="1">
    <citation type="submission" date="2023-01" db="EMBL/GenBank/DDBJ databases">
        <title>Vibrio sp. KJ40-1 sp.nov, isolated from marine algae.</title>
        <authorList>
            <person name="Butt M."/>
            <person name="Kim J.M.J."/>
            <person name="Jeon C.O.C."/>
        </authorList>
    </citation>
    <scope>NUCLEOTIDE SEQUENCE [LARGE SCALE GENOMIC DNA]</scope>
    <source>
        <strain evidence="5 6">KJ40-1</strain>
    </source>
</reference>
<keyword evidence="3" id="KW-0812">Transmembrane</keyword>
<dbReference type="PANTHER" id="PTHR45138:SF9">
    <property type="entry name" value="DIGUANYLATE CYCLASE DGCM-RELATED"/>
    <property type="match status" value="1"/>
</dbReference>
<dbReference type="Proteomes" id="UP001210678">
    <property type="component" value="Unassembled WGS sequence"/>
</dbReference>
<dbReference type="PROSITE" id="PS50887">
    <property type="entry name" value="GGDEF"/>
    <property type="match status" value="1"/>
</dbReference>
<dbReference type="PANTHER" id="PTHR45138">
    <property type="entry name" value="REGULATORY COMPONENTS OF SENSORY TRANSDUCTION SYSTEM"/>
    <property type="match status" value="1"/>
</dbReference>
<comment type="caution">
    <text evidence="5">The sequence shown here is derived from an EMBL/GenBank/DDBJ whole genome shotgun (WGS) entry which is preliminary data.</text>
</comment>
<accession>A0ABT4YWS1</accession>
<feature type="domain" description="GGDEF" evidence="4">
    <location>
        <begin position="251"/>
        <end position="380"/>
    </location>
</feature>
<feature type="transmembrane region" description="Helical" evidence="3">
    <location>
        <begin position="93"/>
        <end position="113"/>
    </location>
</feature>
<dbReference type="CDD" id="cd01949">
    <property type="entry name" value="GGDEF"/>
    <property type="match status" value="1"/>
</dbReference>
<dbReference type="Gene3D" id="3.30.70.270">
    <property type="match status" value="1"/>
</dbReference>
<dbReference type="RefSeq" id="WP_272140264.1">
    <property type="nucleotide sequence ID" value="NZ_JAQLOI010000003.1"/>
</dbReference>
<dbReference type="InterPro" id="IPR050469">
    <property type="entry name" value="Diguanylate_Cyclase"/>
</dbReference>
<name>A0ABT4YWS1_9VIBR</name>
<protein>
    <recommendedName>
        <fullName evidence="1">diguanylate cyclase</fullName>
        <ecNumber evidence="1">2.7.7.65</ecNumber>
    </recommendedName>
</protein>
<evidence type="ECO:0000259" key="4">
    <source>
        <dbReference type="PROSITE" id="PS50887"/>
    </source>
</evidence>
<feature type="transmembrane region" description="Helical" evidence="3">
    <location>
        <begin position="192"/>
        <end position="211"/>
    </location>
</feature>
<dbReference type="NCBIfam" id="TIGR00254">
    <property type="entry name" value="GGDEF"/>
    <property type="match status" value="1"/>
</dbReference>
<evidence type="ECO:0000256" key="1">
    <source>
        <dbReference type="ARBA" id="ARBA00012528"/>
    </source>
</evidence>
<dbReference type="EC" id="2.7.7.65" evidence="1"/>
<feature type="transmembrane region" description="Helical" evidence="3">
    <location>
        <begin position="153"/>
        <end position="172"/>
    </location>
</feature>
<organism evidence="5 6">
    <name type="scientific">Vibrio algarum</name>
    <dbReference type="NCBI Taxonomy" id="3020714"/>
    <lineage>
        <taxon>Bacteria</taxon>
        <taxon>Pseudomonadati</taxon>
        <taxon>Pseudomonadota</taxon>
        <taxon>Gammaproteobacteria</taxon>
        <taxon>Vibrionales</taxon>
        <taxon>Vibrionaceae</taxon>
        <taxon>Vibrio</taxon>
    </lineage>
</organism>
<dbReference type="InterPro" id="IPR043128">
    <property type="entry name" value="Rev_trsase/Diguanyl_cyclase"/>
</dbReference>
<keyword evidence="3" id="KW-0472">Membrane</keyword>
<sequence length="380" mass="42241">MDTYTLAVYSSLLAITVASALLLTHKYMFAGTAVGVNYIGYAALFLGISIAPLLLGFTQASTYIVLFSNCTYTIAFCLLLAGITIMRGASTSFLLVSVVITAFTIVFFVHNTIIVPSVASRIETRSILVVTVCLLAAYANYSGVKHDNKRAGFLLNLTLFINAAYMAFRTMFALTEGTIADYYLASDVHKLSFVVTTITVISLSFSVFWMLTDRMINKNYRSSITDGLTGLYNRRGLTELIPKFVQAGRENDISILLADLDHFKKINDTYGHEQGDKVIKHFGRVLQKACRENDACFRYGGEEFLVILPKVKQDQAMLIADRIRSHVKNTSITEQICCSYTVSIGFTRALFDDDWSSLVNRADSALYEAKSRGRDCIVQR</sequence>
<gene>
    <name evidence="5" type="ORF">PGX00_21085</name>
</gene>
<feature type="transmembrane region" description="Helical" evidence="3">
    <location>
        <begin position="6"/>
        <end position="24"/>
    </location>
</feature>
<feature type="transmembrane region" description="Helical" evidence="3">
    <location>
        <begin position="125"/>
        <end position="141"/>
    </location>
</feature>
<keyword evidence="6" id="KW-1185">Reference proteome</keyword>
<evidence type="ECO:0000256" key="3">
    <source>
        <dbReference type="SAM" id="Phobius"/>
    </source>
</evidence>
<dbReference type="SUPFAM" id="SSF55073">
    <property type="entry name" value="Nucleotide cyclase"/>
    <property type="match status" value="1"/>
</dbReference>
<evidence type="ECO:0000313" key="6">
    <source>
        <dbReference type="Proteomes" id="UP001210678"/>
    </source>
</evidence>
<comment type="catalytic activity">
    <reaction evidence="2">
        <text>2 GTP = 3',3'-c-di-GMP + 2 diphosphate</text>
        <dbReference type="Rhea" id="RHEA:24898"/>
        <dbReference type="ChEBI" id="CHEBI:33019"/>
        <dbReference type="ChEBI" id="CHEBI:37565"/>
        <dbReference type="ChEBI" id="CHEBI:58805"/>
        <dbReference type="EC" id="2.7.7.65"/>
    </reaction>
</comment>
<dbReference type="InterPro" id="IPR000160">
    <property type="entry name" value="GGDEF_dom"/>
</dbReference>
<dbReference type="InterPro" id="IPR029787">
    <property type="entry name" value="Nucleotide_cyclase"/>
</dbReference>
<keyword evidence="3" id="KW-1133">Transmembrane helix</keyword>
<evidence type="ECO:0000256" key="2">
    <source>
        <dbReference type="ARBA" id="ARBA00034247"/>
    </source>
</evidence>